<evidence type="ECO:0000313" key="1">
    <source>
        <dbReference type="EMBL" id="OGL41555.1"/>
    </source>
</evidence>
<comment type="caution">
    <text evidence="1">The sequence shown here is derived from an EMBL/GenBank/DDBJ whole genome shotgun (WGS) entry which is preliminary data.</text>
</comment>
<accession>A0A1F7RIY6</accession>
<reference evidence="1 2" key="1">
    <citation type="journal article" date="2016" name="Nat. Commun.">
        <title>Thousands of microbial genomes shed light on interconnected biogeochemical processes in an aquifer system.</title>
        <authorList>
            <person name="Anantharaman K."/>
            <person name="Brown C.T."/>
            <person name="Hug L.A."/>
            <person name="Sharon I."/>
            <person name="Castelle C.J."/>
            <person name="Probst A.J."/>
            <person name="Thomas B.C."/>
            <person name="Singh A."/>
            <person name="Wilkins M.J."/>
            <person name="Karaoz U."/>
            <person name="Brodie E.L."/>
            <person name="Williams K.H."/>
            <person name="Hubbard S.S."/>
            <person name="Banfield J.F."/>
        </authorList>
    </citation>
    <scope>NUCLEOTIDE SEQUENCE [LARGE SCALE GENOMIC DNA]</scope>
</reference>
<sequence length="86" mass="10369">MKIKAYKRFEKCYKVLPQDIKKKTDKQIKLLSENFRHPSLHTKKIKGSPDIWEVRVDIHYRMTFETIEDTIFLRVIGNHDEVLKNP</sequence>
<organism evidence="1 2">
    <name type="scientific">Candidatus Schekmanbacteria bacterium GWA2_38_11</name>
    <dbReference type="NCBI Taxonomy" id="1817876"/>
    <lineage>
        <taxon>Bacteria</taxon>
        <taxon>Candidatus Schekmaniibacteriota</taxon>
    </lineage>
</organism>
<dbReference type="Gene3D" id="3.30.2310.20">
    <property type="entry name" value="RelE-like"/>
    <property type="match status" value="1"/>
</dbReference>
<dbReference type="InterPro" id="IPR035093">
    <property type="entry name" value="RelE/ParE_toxin_dom_sf"/>
</dbReference>
<dbReference type="SUPFAM" id="SSF143011">
    <property type="entry name" value="RelE-like"/>
    <property type="match status" value="1"/>
</dbReference>
<evidence type="ECO:0008006" key="3">
    <source>
        <dbReference type="Google" id="ProtNLM"/>
    </source>
</evidence>
<dbReference type="Proteomes" id="UP000178526">
    <property type="component" value="Unassembled WGS sequence"/>
</dbReference>
<protein>
    <recommendedName>
        <fullName evidence="3">Cytotoxin</fullName>
    </recommendedName>
</protein>
<name>A0A1F7RIY6_9BACT</name>
<dbReference type="EMBL" id="MGDB01000069">
    <property type="protein sequence ID" value="OGL41555.1"/>
    <property type="molecule type" value="Genomic_DNA"/>
</dbReference>
<dbReference type="AlphaFoldDB" id="A0A1F7RIY6"/>
<evidence type="ECO:0000313" key="2">
    <source>
        <dbReference type="Proteomes" id="UP000178526"/>
    </source>
</evidence>
<gene>
    <name evidence="1" type="ORF">A2042_08565</name>
</gene>
<proteinExistence type="predicted"/>